<dbReference type="EMBL" id="VRMN01000001">
    <property type="protein sequence ID" value="KAA8497696.1"/>
    <property type="molecule type" value="Genomic_DNA"/>
</dbReference>
<evidence type="ECO:0000313" key="2">
    <source>
        <dbReference type="EMBL" id="KAA8497696.1"/>
    </source>
</evidence>
<keyword evidence="3" id="KW-1185">Reference proteome</keyword>
<organism evidence="2 3">
    <name type="scientific">Porphyridium purpureum</name>
    <name type="common">Red alga</name>
    <name type="synonym">Porphyridium cruentum</name>
    <dbReference type="NCBI Taxonomy" id="35688"/>
    <lineage>
        <taxon>Eukaryota</taxon>
        <taxon>Rhodophyta</taxon>
        <taxon>Bangiophyceae</taxon>
        <taxon>Porphyridiales</taxon>
        <taxon>Porphyridiaceae</taxon>
        <taxon>Porphyridium</taxon>
    </lineage>
</organism>
<protein>
    <submittedName>
        <fullName evidence="2">Uncharacterized protein</fullName>
    </submittedName>
</protein>
<comment type="caution">
    <text evidence="2">The sequence shown here is derived from an EMBL/GenBank/DDBJ whole genome shotgun (WGS) entry which is preliminary data.</text>
</comment>
<name>A0A5J4Z233_PORPP</name>
<feature type="region of interest" description="Disordered" evidence="1">
    <location>
        <begin position="1"/>
        <end position="21"/>
    </location>
</feature>
<evidence type="ECO:0000256" key="1">
    <source>
        <dbReference type="SAM" id="MobiDB-lite"/>
    </source>
</evidence>
<dbReference type="Proteomes" id="UP000324585">
    <property type="component" value="Unassembled WGS sequence"/>
</dbReference>
<accession>A0A5J4Z233</accession>
<evidence type="ECO:0000313" key="3">
    <source>
        <dbReference type="Proteomes" id="UP000324585"/>
    </source>
</evidence>
<reference evidence="3" key="1">
    <citation type="journal article" date="2019" name="Nat. Commun.">
        <title>Expansion of phycobilisome linker gene families in mesophilic red algae.</title>
        <authorList>
            <person name="Lee J."/>
            <person name="Kim D."/>
            <person name="Bhattacharya D."/>
            <person name="Yoon H.S."/>
        </authorList>
    </citation>
    <scope>NUCLEOTIDE SEQUENCE [LARGE SCALE GENOMIC DNA]</scope>
    <source>
        <strain evidence="3">CCMP 1328</strain>
    </source>
</reference>
<gene>
    <name evidence="2" type="ORF">FVE85_5281</name>
</gene>
<proteinExistence type="predicted"/>
<sequence length="456" mass="51832">MSLGEQEGRRGKGGGLRKGEGRRECVKVVGEGLGKMLGVARLVRMRALSVPRNATGWMGAMGVRRALCAPAPARSPGVLAGMERPPDIEEMVAPKPILIQIPEGFKPPAGYEKLPLMIHQNEFFDGMDPLHIANPTVEQLQQQVVKYWEARPQLKEVMNNADDGEDNGQQEIDWSQFDPAAARGLKEGKKRLEEVQARFNQMKADNGGTIDMRPVNEKDNALVKQMAADYEKKYGEKLMVPVQKRKKGVVDREKVLRGFDLRIDLLTGSYPVSAVLSQMQAMGLSEKFVASMKERLEVLAKPNPNLAEDVKSARELYVRTKINGESREEITKIDWSSFEKDIGKGQVAFFKKAWAEAMETWQKPKQEDLQKKLVHKLTSVIKPAKAEMRRLYEECLEIEDRMRKVQEELGWLVSNYEVMTIDMYLERYPEFAKQLEEDYKNDKWDAEDDTTSQLKA</sequence>
<feature type="compositionally biased region" description="Basic and acidic residues" evidence="1">
    <location>
        <begin position="1"/>
        <end position="10"/>
    </location>
</feature>
<dbReference type="AlphaFoldDB" id="A0A5J4Z233"/>